<dbReference type="Proteomes" id="UP000321248">
    <property type="component" value="Unassembled WGS sequence"/>
</dbReference>
<evidence type="ECO:0000313" key="7">
    <source>
        <dbReference type="EMBL" id="TXK65035.1"/>
    </source>
</evidence>
<dbReference type="InterPro" id="IPR003661">
    <property type="entry name" value="HisK_dim/P_dom"/>
</dbReference>
<dbReference type="InterPro" id="IPR005467">
    <property type="entry name" value="His_kinase_dom"/>
</dbReference>
<evidence type="ECO:0000256" key="5">
    <source>
        <dbReference type="SAM" id="Phobius"/>
    </source>
</evidence>
<dbReference type="InterPro" id="IPR003594">
    <property type="entry name" value="HATPase_dom"/>
</dbReference>
<sequence length="616" mass="66779">MKVHSTPIDSWSGRGPARQRRRCPGRCNGPGKPPIFADGPAKGKRPRSASARPARAPPGHGLYFPDGATCAPAAGEHGVGFVDWWSGNSRATGHDALRRELYFFSLYRLLEAGLLAFLAFSPFGEFFVVLEQPFIAQTAAVLYLVAAVLLLAIRSDPERSLSIQAGTGVIIDIAAAAIAIHTMAGLESGIALLLVINIGAAAILMSLPSALLVAALAGGALLLQFFLAGGNAAMLEQGRSLAEPVMFAISYLGIALFTHQLGQQMRASQQLVEQRDIDLANLAQVNELIIRRMRTGLLVVDDDNRVRMFNESAWHLLGNPPADERRLGTVAPELSRRLWGWRNGRPPDTKPVALAEDVAEVIPRFTLLGSDEQLVLIFLEDTTLFSRKAEQLTLNTLGRLSASIAHEIRNPLAAISYSAQLLEECEVLPEADRRLVEIINTQCTRMNGIVQNILGMARRERAQPEPVELALWVKRFVDEYKASQPLEAVELNARAETSPVRVLVDNQQLHQIVTILVSNAITYGRLPGEPARISVVANPAKPGQTPSLSVIDRGPGIPPKVVENIFEPFYTTSEHGTGLGLYIAHQLCEANQATLGYETVAGGGSHFRIQFAKAQG</sequence>
<keyword evidence="5" id="KW-0472">Membrane</keyword>
<name>A0A5C8KZT3_9GAMM</name>
<comment type="catalytic activity">
    <reaction evidence="1">
        <text>ATP + protein L-histidine = ADP + protein N-phospho-L-histidine.</text>
        <dbReference type="EC" id="2.7.13.3"/>
    </reaction>
</comment>
<keyword evidence="5" id="KW-0812">Transmembrane</keyword>
<keyword evidence="3" id="KW-0597">Phosphoprotein</keyword>
<evidence type="ECO:0000256" key="3">
    <source>
        <dbReference type="ARBA" id="ARBA00022553"/>
    </source>
</evidence>
<keyword evidence="5" id="KW-1133">Transmembrane helix</keyword>
<dbReference type="InterPro" id="IPR036890">
    <property type="entry name" value="HATPase_C_sf"/>
</dbReference>
<dbReference type="InterPro" id="IPR004358">
    <property type="entry name" value="Sig_transdc_His_kin-like_C"/>
</dbReference>
<proteinExistence type="predicted"/>
<dbReference type="SMART" id="SM00388">
    <property type="entry name" value="HisKA"/>
    <property type="match status" value="1"/>
</dbReference>
<dbReference type="Pfam" id="PF00512">
    <property type="entry name" value="HisKA"/>
    <property type="match status" value="1"/>
</dbReference>
<comment type="caution">
    <text evidence="7">The sequence shown here is derived from an EMBL/GenBank/DDBJ whole genome shotgun (WGS) entry which is preliminary data.</text>
</comment>
<dbReference type="CDD" id="cd00075">
    <property type="entry name" value="HATPase"/>
    <property type="match status" value="1"/>
</dbReference>
<dbReference type="PROSITE" id="PS50109">
    <property type="entry name" value="HIS_KIN"/>
    <property type="match status" value="1"/>
</dbReference>
<evidence type="ECO:0000259" key="6">
    <source>
        <dbReference type="PROSITE" id="PS50109"/>
    </source>
</evidence>
<keyword evidence="7" id="KW-0808">Transferase</keyword>
<dbReference type="PANTHER" id="PTHR43065">
    <property type="entry name" value="SENSOR HISTIDINE KINASE"/>
    <property type="match status" value="1"/>
</dbReference>
<dbReference type="SUPFAM" id="SSF47384">
    <property type="entry name" value="Homodimeric domain of signal transducing histidine kinase"/>
    <property type="match status" value="1"/>
</dbReference>
<dbReference type="GO" id="GO:0000155">
    <property type="term" value="F:phosphorelay sensor kinase activity"/>
    <property type="evidence" value="ECO:0007669"/>
    <property type="project" value="InterPro"/>
</dbReference>
<feature type="transmembrane region" description="Helical" evidence="5">
    <location>
        <begin position="134"/>
        <end position="153"/>
    </location>
</feature>
<dbReference type="EC" id="2.7.13.3" evidence="2"/>
<dbReference type="EMBL" id="VRTS01000002">
    <property type="protein sequence ID" value="TXK65035.1"/>
    <property type="molecule type" value="Genomic_DNA"/>
</dbReference>
<keyword evidence="7" id="KW-0418">Kinase</keyword>
<evidence type="ECO:0000256" key="2">
    <source>
        <dbReference type="ARBA" id="ARBA00012438"/>
    </source>
</evidence>
<feature type="transmembrane region" description="Helical" evidence="5">
    <location>
        <begin position="190"/>
        <end position="223"/>
    </location>
</feature>
<dbReference type="Pfam" id="PF02518">
    <property type="entry name" value="HATPase_c"/>
    <property type="match status" value="1"/>
</dbReference>
<dbReference type="OrthoDB" id="9815750at2"/>
<feature type="region of interest" description="Disordered" evidence="4">
    <location>
        <begin position="1"/>
        <end position="57"/>
    </location>
</feature>
<evidence type="ECO:0000256" key="1">
    <source>
        <dbReference type="ARBA" id="ARBA00000085"/>
    </source>
</evidence>
<feature type="transmembrane region" description="Helical" evidence="5">
    <location>
        <begin position="244"/>
        <end position="262"/>
    </location>
</feature>
<feature type="domain" description="Histidine kinase" evidence="6">
    <location>
        <begin position="403"/>
        <end position="615"/>
    </location>
</feature>
<feature type="compositionally biased region" description="Low complexity" evidence="4">
    <location>
        <begin position="48"/>
        <end position="57"/>
    </location>
</feature>
<organism evidence="7 8">
    <name type="scientific">Alkalisalibacterium limincola</name>
    <dbReference type="NCBI Taxonomy" id="2699169"/>
    <lineage>
        <taxon>Bacteria</taxon>
        <taxon>Pseudomonadati</taxon>
        <taxon>Pseudomonadota</taxon>
        <taxon>Gammaproteobacteria</taxon>
        <taxon>Lysobacterales</taxon>
        <taxon>Lysobacteraceae</taxon>
        <taxon>Alkalisalibacterium</taxon>
    </lineage>
</organism>
<evidence type="ECO:0000313" key="8">
    <source>
        <dbReference type="Proteomes" id="UP000321248"/>
    </source>
</evidence>
<dbReference type="CDD" id="cd00082">
    <property type="entry name" value="HisKA"/>
    <property type="match status" value="1"/>
</dbReference>
<dbReference type="Gene3D" id="3.30.565.10">
    <property type="entry name" value="Histidine kinase-like ATPase, C-terminal domain"/>
    <property type="match status" value="1"/>
</dbReference>
<keyword evidence="8" id="KW-1185">Reference proteome</keyword>
<dbReference type="AlphaFoldDB" id="A0A5C8KZT3"/>
<dbReference type="PRINTS" id="PR00344">
    <property type="entry name" value="BCTRLSENSOR"/>
</dbReference>
<dbReference type="Gene3D" id="1.10.287.130">
    <property type="match status" value="1"/>
</dbReference>
<accession>A0A5C8KZT3</accession>
<gene>
    <name evidence="7" type="ORF">FU658_04365</name>
</gene>
<dbReference type="PANTHER" id="PTHR43065:SF52">
    <property type="entry name" value="SENSOR PROTEIN KINASE PILS"/>
    <property type="match status" value="1"/>
</dbReference>
<dbReference type="SMART" id="SM00387">
    <property type="entry name" value="HATPase_c"/>
    <property type="match status" value="1"/>
</dbReference>
<evidence type="ECO:0000256" key="4">
    <source>
        <dbReference type="SAM" id="MobiDB-lite"/>
    </source>
</evidence>
<feature type="transmembrane region" description="Helical" evidence="5">
    <location>
        <begin position="106"/>
        <end position="128"/>
    </location>
</feature>
<dbReference type="SUPFAM" id="SSF55874">
    <property type="entry name" value="ATPase domain of HSP90 chaperone/DNA topoisomerase II/histidine kinase"/>
    <property type="match status" value="1"/>
</dbReference>
<dbReference type="Pfam" id="PF25323">
    <property type="entry name" value="6TM_PilS"/>
    <property type="match status" value="1"/>
</dbReference>
<dbReference type="InterPro" id="IPR036097">
    <property type="entry name" value="HisK_dim/P_sf"/>
</dbReference>
<reference evidence="7 8" key="1">
    <citation type="submission" date="2019-08" db="EMBL/GenBank/DDBJ databases">
        <authorList>
            <person name="Karlyshev A.V."/>
        </authorList>
    </citation>
    <scope>NUCLEOTIDE SEQUENCE [LARGE SCALE GENOMIC DNA]</scope>
    <source>
        <strain evidence="7 8">Alg18-2.2</strain>
    </source>
</reference>
<protein>
    <recommendedName>
        <fullName evidence="2">histidine kinase</fullName>
        <ecNumber evidence="2">2.7.13.3</ecNumber>
    </recommendedName>
</protein>